<keyword evidence="3" id="KW-1185">Reference proteome</keyword>
<evidence type="ECO:0000313" key="2">
    <source>
        <dbReference type="EMBL" id="RKO83583.1"/>
    </source>
</evidence>
<evidence type="ECO:0000256" key="1">
    <source>
        <dbReference type="SAM" id="MobiDB-lite"/>
    </source>
</evidence>
<dbReference type="Proteomes" id="UP000269721">
    <property type="component" value="Unassembled WGS sequence"/>
</dbReference>
<organism evidence="2 3">
    <name type="scientific">Blyttiomyces helicus</name>
    <dbReference type="NCBI Taxonomy" id="388810"/>
    <lineage>
        <taxon>Eukaryota</taxon>
        <taxon>Fungi</taxon>
        <taxon>Fungi incertae sedis</taxon>
        <taxon>Chytridiomycota</taxon>
        <taxon>Chytridiomycota incertae sedis</taxon>
        <taxon>Chytridiomycetes</taxon>
        <taxon>Chytridiomycetes incertae sedis</taxon>
        <taxon>Blyttiomyces</taxon>
    </lineage>
</organism>
<protein>
    <submittedName>
        <fullName evidence="2">Uncharacterized protein</fullName>
    </submittedName>
</protein>
<evidence type="ECO:0000313" key="3">
    <source>
        <dbReference type="Proteomes" id="UP000269721"/>
    </source>
</evidence>
<sequence length="172" mass="19018">MARSHDPIFQEGAESASSVFTYPDLIFLSWRGILNVITPFTQLVHQVSPFQESPVRVPSPYHCHNPAPSPSTNQILNPPPRPKQLFTNTKHNSANGRIQDFVRVPGGLTLAGPFTAPAYLSAYPLYLAPYPSAGADARCNRGWAQYCNSGERASGTTPWRRVGVVEEEIRRD</sequence>
<accession>A0A4P9VXX7</accession>
<feature type="region of interest" description="Disordered" evidence="1">
    <location>
        <begin position="58"/>
        <end position="82"/>
    </location>
</feature>
<gene>
    <name evidence="2" type="ORF">BDK51DRAFT_47843</name>
</gene>
<dbReference type="EMBL" id="ML001072">
    <property type="protein sequence ID" value="RKO83583.1"/>
    <property type="molecule type" value="Genomic_DNA"/>
</dbReference>
<reference evidence="3" key="1">
    <citation type="journal article" date="2018" name="Nat. Microbiol.">
        <title>Leveraging single-cell genomics to expand the fungal tree of life.</title>
        <authorList>
            <person name="Ahrendt S.R."/>
            <person name="Quandt C.A."/>
            <person name="Ciobanu D."/>
            <person name="Clum A."/>
            <person name="Salamov A."/>
            <person name="Andreopoulos B."/>
            <person name="Cheng J.F."/>
            <person name="Woyke T."/>
            <person name="Pelin A."/>
            <person name="Henrissat B."/>
            <person name="Reynolds N.K."/>
            <person name="Benny G.L."/>
            <person name="Smith M.E."/>
            <person name="James T.Y."/>
            <person name="Grigoriev I.V."/>
        </authorList>
    </citation>
    <scope>NUCLEOTIDE SEQUENCE [LARGE SCALE GENOMIC DNA]</scope>
</reference>
<proteinExistence type="predicted"/>
<dbReference type="AlphaFoldDB" id="A0A4P9VXX7"/>
<name>A0A4P9VXX7_9FUNG</name>